<sequence>MMGVEQGFLAVVALLILIALRFPIGLSLATVAFSGIALFLGFGPALSYVGRIPREFATQYEFSAIRCSP</sequence>
<reference evidence="2 3" key="1">
    <citation type="submission" date="2024-03" db="EMBL/GenBank/DDBJ databases">
        <title>Cognatishimia coralii sp. nov., a marine bacterium isolated from coral surrounding seawater.</title>
        <authorList>
            <person name="Liu X."/>
            <person name="Liu S."/>
            <person name="Sun H."/>
            <person name="Zhang Y."/>
        </authorList>
    </citation>
    <scope>NUCLEOTIDE SEQUENCE [LARGE SCALE GENOMIC DNA]</scope>
    <source>
        <strain evidence="2 3">D5M38</strain>
    </source>
</reference>
<comment type="caution">
    <text evidence="2">The sequence shown here is derived from an EMBL/GenBank/DDBJ whole genome shotgun (WGS) entry which is preliminary data.</text>
</comment>
<feature type="transmembrane region" description="Helical" evidence="1">
    <location>
        <begin position="31"/>
        <end position="49"/>
    </location>
</feature>
<accession>A0ABU8QK21</accession>
<protein>
    <recommendedName>
        <fullName evidence="4">TRAP C4-dicarboxylate transport system permease DctM subunit domain-containing protein</fullName>
    </recommendedName>
</protein>
<evidence type="ECO:0000313" key="2">
    <source>
        <dbReference type="EMBL" id="MEJ5219776.1"/>
    </source>
</evidence>
<dbReference type="Proteomes" id="UP001368270">
    <property type="component" value="Unassembled WGS sequence"/>
</dbReference>
<dbReference type="EMBL" id="JBBGAZ010000012">
    <property type="protein sequence ID" value="MEJ5219776.1"/>
    <property type="molecule type" value="Genomic_DNA"/>
</dbReference>
<keyword evidence="1" id="KW-1133">Transmembrane helix</keyword>
<evidence type="ECO:0008006" key="4">
    <source>
        <dbReference type="Google" id="ProtNLM"/>
    </source>
</evidence>
<evidence type="ECO:0000256" key="1">
    <source>
        <dbReference type="SAM" id="Phobius"/>
    </source>
</evidence>
<gene>
    <name evidence="2" type="ORF">WG622_16080</name>
</gene>
<organism evidence="2 3">
    <name type="scientific">Cognatishimia coralii</name>
    <dbReference type="NCBI Taxonomy" id="3083254"/>
    <lineage>
        <taxon>Bacteria</taxon>
        <taxon>Pseudomonadati</taxon>
        <taxon>Pseudomonadota</taxon>
        <taxon>Alphaproteobacteria</taxon>
        <taxon>Rhodobacterales</taxon>
        <taxon>Paracoccaceae</taxon>
        <taxon>Cognatishimia</taxon>
    </lineage>
</organism>
<dbReference type="RefSeq" id="WP_274576806.1">
    <property type="nucleotide sequence ID" value="NZ_JBBGAZ010000012.1"/>
</dbReference>
<proteinExistence type="predicted"/>
<name>A0ABU8QK21_9RHOB</name>
<evidence type="ECO:0000313" key="3">
    <source>
        <dbReference type="Proteomes" id="UP001368270"/>
    </source>
</evidence>
<keyword evidence="3" id="KW-1185">Reference proteome</keyword>
<keyword evidence="1" id="KW-0472">Membrane</keyword>
<keyword evidence="1" id="KW-0812">Transmembrane</keyword>